<evidence type="ECO:0000256" key="7">
    <source>
        <dbReference type="SAM" id="Phobius"/>
    </source>
</evidence>
<dbReference type="GO" id="GO:0016780">
    <property type="term" value="F:phosphotransferase activity, for other substituted phosphate groups"/>
    <property type="evidence" value="ECO:0007669"/>
    <property type="project" value="TreeGrafter"/>
</dbReference>
<reference evidence="9 10" key="1">
    <citation type="submission" date="2018-12" db="EMBL/GenBank/DDBJ databases">
        <authorList>
            <consortium name="Pathogen Informatics"/>
        </authorList>
    </citation>
    <scope>NUCLEOTIDE SEQUENCE [LARGE SCALE GENOMIC DNA]</scope>
    <source>
        <strain evidence="9 10">NCTC10918</strain>
    </source>
</reference>
<feature type="transmembrane region" description="Helical" evidence="7">
    <location>
        <begin position="98"/>
        <end position="121"/>
    </location>
</feature>
<keyword evidence="3 9" id="KW-0808">Transferase</keyword>
<dbReference type="EMBL" id="LR134521">
    <property type="protein sequence ID" value="VEJ30019.1"/>
    <property type="molecule type" value="Genomic_DNA"/>
</dbReference>
<keyword evidence="4 7" id="KW-0812">Transmembrane</keyword>
<evidence type="ECO:0000256" key="6">
    <source>
        <dbReference type="ARBA" id="ARBA00023136"/>
    </source>
</evidence>
<dbReference type="PANTHER" id="PTHR30576:SF10">
    <property type="entry name" value="SLL5057 PROTEIN"/>
    <property type="match status" value="1"/>
</dbReference>
<comment type="subcellular location">
    <subcellularLocation>
        <location evidence="1">Membrane</location>
        <topology evidence="1">Multi-pass membrane protein</topology>
    </subcellularLocation>
</comment>
<feature type="transmembrane region" description="Helical" evidence="7">
    <location>
        <begin position="208"/>
        <end position="227"/>
    </location>
</feature>
<evidence type="ECO:0000256" key="4">
    <source>
        <dbReference type="ARBA" id="ARBA00022692"/>
    </source>
</evidence>
<evidence type="ECO:0000259" key="8">
    <source>
        <dbReference type="Pfam" id="PF02397"/>
    </source>
</evidence>
<sequence length="572" mass="64591">MKNYRENQLKARFLFRTASGPQSWFLFSLLLAHTHHSSVFRLTTGLRVSNSSIPRIHRYARSPRPGKITSLKAKERLKKVWGTTYVAKREWHPQVLKSLYLGDLIAIAISIFAAHFIRFGFVNADLPPVNVWPLNLLDPSVAPIDYIFLDIGMIIIWWLTLQVNGSRNIRVLGMGTDEYRMVTRGSTYFFCTLVIVAFFLKIDLTRMYLLIAYPLGLGLIMIERWLLRQRLVQKRLQGYSLTRVMIISDVPTGKHLYKSLSGAVASGLSPAAFYLPGIYAGTTIADVDLPILGYSTNPDDIMQAVQENNIQMVAISNGHQLTPEQMRMLGWRLADAHIALIMAPATTDIAGPRMHIQPLNGLPLVHVSTPHITGIAALAKRALDVLASGLGLLVLSPVFLVVGILIRRDGGPAFFFQERVGMNGDVFRMVKFRSMRTDAEEIKAQLMEQNEGNGVLFKMVNDPRITPIGRFIRKFSIDELPQLWNVFIGDMSLVGPRPPLAEEVDLYEDIMYRRLLVKPGITGLWQVSGRSDLSWDESVRLDLYYVENWSMTTDFIILLRTVRAVFAKEGAY</sequence>
<protein>
    <submittedName>
        <fullName evidence="9">Colanic biosynthesis UDP-glucose lipid carrier transferase</fullName>
    </submittedName>
</protein>
<dbReference type="AlphaFoldDB" id="A0A3S5AG92"/>
<dbReference type="NCBIfam" id="TIGR03025">
    <property type="entry name" value="EPS_sugtrans"/>
    <property type="match status" value="1"/>
</dbReference>
<evidence type="ECO:0000256" key="3">
    <source>
        <dbReference type="ARBA" id="ARBA00022679"/>
    </source>
</evidence>
<organism evidence="9 10">
    <name type="scientific">Rothia dentocariosa</name>
    <dbReference type="NCBI Taxonomy" id="2047"/>
    <lineage>
        <taxon>Bacteria</taxon>
        <taxon>Bacillati</taxon>
        <taxon>Actinomycetota</taxon>
        <taxon>Actinomycetes</taxon>
        <taxon>Micrococcales</taxon>
        <taxon>Micrococcaceae</taxon>
        <taxon>Rothia</taxon>
    </lineage>
</organism>
<accession>A0A3S5AG92</accession>
<dbReference type="Proteomes" id="UP000270988">
    <property type="component" value="Chromosome"/>
</dbReference>
<proteinExistence type="inferred from homology"/>
<name>A0A3S5AG92_9MICC</name>
<dbReference type="Pfam" id="PF02397">
    <property type="entry name" value="Bac_transf"/>
    <property type="match status" value="1"/>
</dbReference>
<evidence type="ECO:0000256" key="2">
    <source>
        <dbReference type="ARBA" id="ARBA00006464"/>
    </source>
</evidence>
<comment type="similarity">
    <text evidence="2">Belongs to the bacterial sugar transferase family.</text>
</comment>
<keyword evidence="6 7" id="KW-0472">Membrane</keyword>
<evidence type="ECO:0000313" key="9">
    <source>
        <dbReference type="EMBL" id="VEJ30019.1"/>
    </source>
</evidence>
<dbReference type="STRING" id="762948.HMPREF0733_10259"/>
<dbReference type="PANTHER" id="PTHR30576">
    <property type="entry name" value="COLANIC BIOSYNTHESIS UDP-GLUCOSE LIPID CARRIER TRANSFERASE"/>
    <property type="match status" value="1"/>
</dbReference>
<dbReference type="InterPro" id="IPR003362">
    <property type="entry name" value="Bact_transf"/>
</dbReference>
<evidence type="ECO:0000313" key="10">
    <source>
        <dbReference type="Proteomes" id="UP000270988"/>
    </source>
</evidence>
<feature type="transmembrane region" description="Helical" evidence="7">
    <location>
        <begin position="385"/>
        <end position="406"/>
    </location>
</feature>
<gene>
    <name evidence="9" type="primary">wcaJ</name>
    <name evidence="9" type="ORF">NCTC10918_01291</name>
</gene>
<feature type="transmembrane region" description="Helical" evidence="7">
    <location>
        <begin position="182"/>
        <end position="202"/>
    </location>
</feature>
<feature type="domain" description="Bacterial sugar transferase" evidence="8">
    <location>
        <begin position="380"/>
        <end position="566"/>
    </location>
</feature>
<dbReference type="InterPro" id="IPR017475">
    <property type="entry name" value="EPS_sugar_tfrase"/>
</dbReference>
<dbReference type="GO" id="GO:0016020">
    <property type="term" value="C:membrane"/>
    <property type="evidence" value="ECO:0007669"/>
    <property type="project" value="UniProtKB-SubCell"/>
</dbReference>
<evidence type="ECO:0000256" key="1">
    <source>
        <dbReference type="ARBA" id="ARBA00004141"/>
    </source>
</evidence>
<keyword evidence="5 7" id="KW-1133">Transmembrane helix</keyword>
<feature type="transmembrane region" description="Helical" evidence="7">
    <location>
        <begin position="141"/>
        <end position="161"/>
    </location>
</feature>
<evidence type="ECO:0000256" key="5">
    <source>
        <dbReference type="ARBA" id="ARBA00022989"/>
    </source>
</evidence>